<keyword evidence="7" id="KW-0735">Signal-anchor</keyword>
<keyword evidence="4 12" id="KW-0328">Glycosyltransferase</keyword>
<dbReference type="InterPro" id="IPR055270">
    <property type="entry name" value="Glyco_tran_10_C"/>
</dbReference>
<name>A0A2W1C1F3_HELAM</name>
<dbReference type="InterPro" id="IPR038577">
    <property type="entry name" value="GT10-like_C_sf"/>
</dbReference>
<evidence type="ECO:0000256" key="12">
    <source>
        <dbReference type="RuleBase" id="RU003832"/>
    </source>
</evidence>
<dbReference type="UniPathway" id="UPA00378"/>
<organism evidence="15 16">
    <name type="scientific">Helicoverpa armigera</name>
    <name type="common">Cotton bollworm</name>
    <name type="synonym">Heliothis armigera</name>
    <dbReference type="NCBI Taxonomy" id="29058"/>
    <lineage>
        <taxon>Eukaryota</taxon>
        <taxon>Metazoa</taxon>
        <taxon>Ecdysozoa</taxon>
        <taxon>Arthropoda</taxon>
        <taxon>Hexapoda</taxon>
        <taxon>Insecta</taxon>
        <taxon>Pterygota</taxon>
        <taxon>Neoptera</taxon>
        <taxon>Endopterygota</taxon>
        <taxon>Lepidoptera</taxon>
        <taxon>Glossata</taxon>
        <taxon>Ditrysia</taxon>
        <taxon>Noctuoidea</taxon>
        <taxon>Noctuidae</taxon>
        <taxon>Heliothinae</taxon>
        <taxon>Helicoverpa</taxon>
    </lineage>
</organism>
<proteinExistence type="inferred from homology"/>
<feature type="domain" description="Fucosyltransferase N-terminal" evidence="14">
    <location>
        <begin position="99"/>
        <end position="187"/>
    </location>
</feature>
<evidence type="ECO:0000256" key="4">
    <source>
        <dbReference type="ARBA" id="ARBA00022676"/>
    </source>
</evidence>
<dbReference type="InterPro" id="IPR001503">
    <property type="entry name" value="Glyco_trans_10"/>
</dbReference>
<keyword evidence="11" id="KW-0325">Glycoprotein</keyword>
<comment type="subcellular location">
    <subcellularLocation>
        <location evidence="1 12">Golgi apparatus</location>
        <location evidence="1 12">Golgi stack membrane</location>
        <topology evidence="1 12">Single-pass type II membrane protein</topology>
    </subcellularLocation>
</comment>
<evidence type="ECO:0000256" key="1">
    <source>
        <dbReference type="ARBA" id="ARBA00004447"/>
    </source>
</evidence>
<dbReference type="PANTHER" id="PTHR48438">
    <property type="entry name" value="ALPHA-(1,3)-FUCOSYLTRANSFERASE C-RELATED"/>
    <property type="match status" value="1"/>
</dbReference>
<evidence type="ECO:0000256" key="9">
    <source>
        <dbReference type="ARBA" id="ARBA00023034"/>
    </source>
</evidence>
<dbReference type="GO" id="GO:0008417">
    <property type="term" value="F:fucosyltransferase activity"/>
    <property type="evidence" value="ECO:0007669"/>
    <property type="project" value="InterPro"/>
</dbReference>
<evidence type="ECO:0000259" key="14">
    <source>
        <dbReference type="Pfam" id="PF17039"/>
    </source>
</evidence>
<evidence type="ECO:0000256" key="3">
    <source>
        <dbReference type="ARBA" id="ARBA00008919"/>
    </source>
</evidence>
<evidence type="ECO:0000256" key="5">
    <source>
        <dbReference type="ARBA" id="ARBA00022679"/>
    </source>
</evidence>
<dbReference type="Pfam" id="PF17039">
    <property type="entry name" value="Glyco_tran_10_N"/>
    <property type="match status" value="1"/>
</dbReference>
<evidence type="ECO:0000256" key="8">
    <source>
        <dbReference type="ARBA" id="ARBA00022989"/>
    </source>
</evidence>
<reference evidence="15 16" key="1">
    <citation type="journal article" date="2017" name="BMC Biol.">
        <title>Genomic innovations, transcriptional plasticity and gene loss underlying the evolution and divergence of two highly polyphagous and invasive Helicoverpa pest species.</title>
        <authorList>
            <person name="Pearce S.L."/>
            <person name="Clarke D.F."/>
            <person name="East P.D."/>
            <person name="Elfekih S."/>
            <person name="Gordon K.H."/>
            <person name="Jermiin L.S."/>
            <person name="McGaughran A."/>
            <person name="Oakeshott J.G."/>
            <person name="Papanikolaou A."/>
            <person name="Perera O.P."/>
            <person name="Rane R.V."/>
            <person name="Richards S."/>
            <person name="Tay W.T."/>
            <person name="Walsh T.K."/>
            <person name="Anderson A."/>
            <person name="Anderson C.J."/>
            <person name="Asgari S."/>
            <person name="Board P.G."/>
            <person name="Bretschneider A."/>
            <person name="Campbell P.M."/>
            <person name="Chertemps T."/>
            <person name="Christeller J.T."/>
            <person name="Coppin C.W."/>
            <person name="Downes S.J."/>
            <person name="Duan G."/>
            <person name="Farnsworth C.A."/>
            <person name="Good R.T."/>
            <person name="Han L.B."/>
            <person name="Han Y.C."/>
            <person name="Hatje K."/>
            <person name="Horne I."/>
            <person name="Huang Y.P."/>
            <person name="Hughes D.S."/>
            <person name="Jacquin-Joly E."/>
            <person name="James W."/>
            <person name="Jhangiani S."/>
            <person name="Kollmar M."/>
            <person name="Kuwar S.S."/>
            <person name="Li S."/>
            <person name="Liu N.Y."/>
            <person name="Maibeche M.T."/>
            <person name="Miller J.R."/>
            <person name="Montagne N."/>
            <person name="Perry T."/>
            <person name="Qu J."/>
            <person name="Song S.V."/>
            <person name="Sutton G.G."/>
            <person name="Vogel H."/>
            <person name="Walenz B.P."/>
            <person name="Xu W."/>
            <person name="Zhang H.J."/>
            <person name="Zou Z."/>
            <person name="Batterham P."/>
            <person name="Edwards O.R."/>
            <person name="Feyereisen R."/>
            <person name="Gibbs R.A."/>
            <person name="Heckel D.G."/>
            <person name="McGrath A."/>
            <person name="Robin C."/>
            <person name="Scherer S.E."/>
            <person name="Worley K.C."/>
            <person name="Wu Y.D."/>
        </authorList>
    </citation>
    <scope>NUCLEOTIDE SEQUENCE [LARGE SCALE GENOMIC DNA]</scope>
    <source>
        <strain evidence="15">Harm_GR_Male_#8</strain>
        <tissue evidence="15">Whole organism</tissue>
    </source>
</reference>
<comment type="pathway">
    <text evidence="2">Protein modification; protein glycosylation.</text>
</comment>
<accession>A0A2W1C1F3</accession>
<keyword evidence="16" id="KW-1185">Reference proteome</keyword>
<keyword evidence="9 12" id="KW-0333">Golgi apparatus</keyword>
<evidence type="ECO:0000256" key="11">
    <source>
        <dbReference type="ARBA" id="ARBA00023180"/>
    </source>
</evidence>
<feature type="domain" description="Fucosyltransferase C-terminal" evidence="13">
    <location>
        <begin position="222"/>
        <end position="399"/>
    </location>
</feature>
<dbReference type="OrthoDB" id="427096at2759"/>
<keyword evidence="5 12" id="KW-0808">Transferase</keyword>
<keyword evidence="10" id="KW-0472">Membrane</keyword>
<gene>
    <name evidence="15" type="primary">HaOG202740</name>
    <name evidence="15" type="ORF">B5X24_HaOG202740</name>
</gene>
<evidence type="ECO:0000256" key="7">
    <source>
        <dbReference type="ARBA" id="ARBA00022968"/>
    </source>
</evidence>
<keyword evidence="6 12" id="KW-0812">Transmembrane</keyword>
<dbReference type="Gene3D" id="3.40.50.11660">
    <property type="entry name" value="Glycosyl transferase family 10, C-terminal domain"/>
    <property type="match status" value="1"/>
</dbReference>
<dbReference type="PANTHER" id="PTHR48438:SF1">
    <property type="entry name" value="ALPHA-(1,3)-FUCOSYLTRANSFERASE C-RELATED"/>
    <property type="match status" value="1"/>
</dbReference>
<protein>
    <recommendedName>
        <fullName evidence="12">Fucosyltransferase</fullName>
        <ecNumber evidence="12">2.4.1.-</ecNumber>
    </recommendedName>
</protein>
<evidence type="ECO:0000256" key="2">
    <source>
        <dbReference type="ARBA" id="ARBA00004922"/>
    </source>
</evidence>
<dbReference type="EMBL" id="KZ149916">
    <property type="protein sequence ID" value="PZC77933.1"/>
    <property type="molecule type" value="Genomic_DNA"/>
</dbReference>
<dbReference type="Pfam" id="PF00852">
    <property type="entry name" value="Glyco_transf_10"/>
    <property type="match status" value="1"/>
</dbReference>
<dbReference type="EC" id="2.4.1.-" evidence="12"/>
<evidence type="ECO:0000256" key="6">
    <source>
        <dbReference type="ARBA" id="ARBA00022692"/>
    </source>
</evidence>
<comment type="similarity">
    <text evidence="3 12">Belongs to the glycosyltransferase 10 family.</text>
</comment>
<dbReference type="SUPFAM" id="SSF53756">
    <property type="entry name" value="UDP-Glycosyltransferase/glycogen phosphorylase"/>
    <property type="match status" value="1"/>
</dbReference>
<sequence length="422" mass="50003">MSKVVKTSIMCAYAYFFIQYLKITLSPVIVEIDIEYSYRSSRVTISKREMKLNKYRNVSIKIKPYIKPERFKTDLKFVLKYTGAFLHYGTPLSRNGQNPFIENNCTYQNCYLTTQRGLLNDYRDFDAIIFDVENNWDEPITMRAPYQKFVFLASESAANFPQCDDFFDDFYNVTWTYKLNSDVRWSYFNIVDKEGNTVGPRINMTWIEATKPVPFNIKKKIANKKKAAAWFVSNCHTISDRQNVSRHIEKAMRQYNMTLDIFGWCGRKKCPKDRLQECLYLLENEYYFYFSFENSLCEDYVTEKILYPLQNYAVPVVFGGADYSRFLPPGSYINARERNATQIAEDMYKAITNPNIYENYFRWHNYYKYVKHPSEADICKLCQVLNEDKSSTYRSFRKWWNPQYASLCAKGGGRFLIMKPPI</sequence>
<evidence type="ECO:0000259" key="13">
    <source>
        <dbReference type="Pfam" id="PF00852"/>
    </source>
</evidence>
<dbReference type="AlphaFoldDB" id="A0A2W1C1F3"/>
<evidence type="ECO:0000256" key="10">
    <source>
        <dbReference type="ARBA" id="ARBA00023136"/>
    </source>
</evidence>
<evidence type="ECO:0000313" key="15">
    <source>
        <dbReference type="EMBL" id="PZC77933.1"/>
    </source>
</evidence>
<dbReference type="Proteomes" id="UP000249218">
    <property type="component" value="Unassembled WGS sequence"/>
</dbReference>
<dbReference type="GO" id="GO:0032580">
    <property type="term" value="C:Golgi cisterna membrane"/>
    <property type="evidence" value="ECO:0007669"/>
    <property type="project" value="UniProtKB-SubCell"/>
</dbReference>
<evidence type="ECO:0000313" key="16">
    <source>
        <dbReference type="Proteomes" id="UP000249218"/>
    </source>
</evidence>
<dbReference type="InterPro" id="IPR031481">
    <property type="entry name" value="Glyco_tran_10_N"/>
</dbReference>
<keyword evidence="8" id="KW-1133">Transmembrane helix</keyword>